<evidence type="ECO:0000313" key="2">
    <source>
        <dbReference type="Proteomes" id="UP000467700"/>
    </source>
</evidence>
<dbReference type="GO" id="GO:0008081">
    <property type="term" value="F:phosphoric diester hydrolase activity"/>
    <property type="evidence" value="ECO:0007669"/>
    <property type="project" value="InterPro"/>
</dbReference>
<dbReference type="SUPFAM" id="SSF51695">
    <property type="entry name" value="PLC-like phosphodiesterases"/>
    <property type="match status" value="1"/>
</dbReference>
<keyword evidence="2" id="KW-1185">Reference proteome</keyword>
<dbReference type="InterPro" id="IPR017946">
    <property type="entry name" value="PLC-like_Pdiesterase_TIM-brl"/>
</dbReference>
<proteinExistence type="predicted"/>
<dbReference type="OrthoDB" id="7984201at2759"/>
<organism evidence="1 2">
    <name type="scientific">Cyclocybe aegerita</name>
    <name type="common">Black poplar mushroom</name>
    <name type="synonym">Agrocybe aegerita</name>
    <dbReference type="NCBI Taxonomy" id="1973307"/>
    <lineage>
        <taxon>Eukaryota</taxon>
        <taxon>Fungi</taxon>
        <taxon>Dikarya</taxon>
        <taxon>Basidiomycota</taxon>
        <taxon>Agaricomycotina</taxon>
        <taxon>Agaricomycetes</taxon>
        <taxon>Agaricomycetidae</taxon>
        <taxon>Agaricales</taxon>
        <taxon>Agaricineae</taxon>
        <taxon>Bolbitiaceae</taxon>
        <taxon>Cyclocybe</taxon>
    </lineage>
</organism>
<name>A0A8S0VZY4_CYCAE</name>
<protein>
    <submittedName>
        <fullName evidence="1">Uncharacterized protein</fullName>
    </submittedName>
</protein>
<dbReference type="AlphaFoldDB" id="A0A8S0VZY4"/>
<dbReference type="Proteomes" id="UP000467700">
    <property type="component" value="Unassembled WGS sequence"/>
</dbReference>
<dbReference type="GO" id="GO:0006629">
    <property type="term" value="P:lipid metabolic process"/>
    <property type="evidence" value="ECO:0007669"/>
    <property type="project" value="InterPro"/>
</dbReference>
<reference evidence="1 2" key="1">
    <citation type="submission" date="2020-01" db="EMBL/GenBank/DDBJ databases">
        <authorList>
            <person name="Gupta K D."/>
        </authorList>
    </citation>
    <scope>NUCLEOTIDE SEQUENCE [LARGE SCALE GENOMIC DNA]</scope>
</reference>
<gene>
    <name evidence="1" type="ORF">AAE3_LOCUS6750</name>
</gene>
<evidence type="ECO:0000313" key="1">
    <source>
        <dbReference type="EMBL" id="CAA7264435.1"/>
    </source>
</evidence>
<sequence length="132" mass="14005">MAYVPPSLPVNQSCWPALGAMIDSGKRIWETPFGVTNASFPCSADRISGPLATADHTYTINHSLNKNIIPIGGGVIVSDPLDAPTTNGVPSIMANVQKYLPLGANRNPQFILLEFVNIGEGFRAVDMPNGLA</sequence>
<dbReference type="Pfam" id="PF26146">
    <property type="entry name" value="PI-PLC_X"/>
    <property type="match status" value="1"/>
</dbReference>
<accession>A0A8S0VZY4</accession>
<comment type="caution">
    <text evidence="1">The sequence shown here is derived from an EMBL/GenBank/DDBJ whole genome shotgun (WGS) entry which is preliminary data.</text>
</comment>
<dbReference type="EMBL" id="CACVBS010000045">
    <property type="protein sequence ID" value="CAA7264435.1"/>
    <property type="molecule type" value="Genomic_DNA"/>
</dbReference>